<evidence type="ECO:0000313" key="1">
    <source>
        <dbReference type="EMBL" id="MDC7694217.1"/>
    </source>
</evidence>
<evidence type="ECO:0000313" key="2">
    <source>
        <dbReference type="Proteomes" id="UP001216595"/>
    </source>
</evidence>
<dbReference type="Proteomes" id="UP001216595">
    <property type="component" value="Unassembled WGS sequence"/>
</dbReference>
<gene>
    <name evidence="1" type="ORF">PQU94_07975</name>
</gene>
<name>A0ABT5IDF4_9CAUL</name>
<dbReference type="RefSeq" id="WP_272740935.1">
    <property type="nucleotide sequence ID" value="NZ_JAQQKW010000004.1"/>
</dbReference>
<organism evidence="1 2">
    <name type="scientific">Asticcacaulis currens</name>
    <dbReference type="NCBI Taxonomy" id="2984210"/>
    <lineage>
        <taxon>Bacteria</taxon>
        <taxon>Pseudomonadati</taxon>
        <taxon>Pseudomonadota</taxon>
        <taxon>Alphaproteobacteria</taxon>
        <taxon>Caulobacterales</taxon>
        <taxon>Caulobacteraceae</taxon>
        <taxon>Asticcacaulis</taxon>
    </lineage>
</organism>
<proteinExistence type="predicted"/>
<reference evidence="1 2" key="1">
    <citation type="submission" date="2023-01" db="EMBL/GenBank/DDBJ databases">
        <title>Novel species of the genus Asticcacaulis isolated from rivers.</title>
        <authorList>
            <person name="Lu H."/>
        </authorList>
    </citation>
    <scope>NUCLEOTIDE SEQUENCE [LARGE SCALE GENOMIC DNA]</scope>
    <source>
        <strain evidence="1 2">DXS10W</strain>
    </source>
</reference>
<sequence>MKSHNRPDDVFMYLYRRIDGFTPNKTYKVAFSLRIATSAPPGCPGIGGAEGEAVLIKTGALAHVPGKVTKSNWARPDFDIGSQMDAGANSLVLGNIAKSIGTCGAAPVFEFKSLSSGTNTLPVTANAQGEIWLYAGTDSGYEGVTEVYFTDGSATFTAVP</sequence>
<comment type="caution">
    <text evidence="1">The sequence shown here is derived from an EMBL/GenBank/DDBJ whole genome shotgun (WGS) entry which is preliminary data.</text>
</comment>
<keyword evidence="2" id="KW-1185">Reference proteome</keyword>
<accession>A0ABT5IDF4</accession>
<protein>
    <submittedName>
        <fullName evidence="1">Uncharacterized protein</fullName>
    </submittedName>
</protein>
<dbReference type="EMBL" id="JAQQKW010000004">
    <property type="protein sequence ID" value="MDC7694217.1"/>
    <property type="molecule type" value="Genomic_DNA"/>
</dbReference>